<keyword evidence="4 5" id="KW-0472">Membrane</keyword>
<evidence type="ECO:0000256" key="3">
    <source>
        <dbReference type="ARBA" id="ARBA00022989"/>
    </source>
</evidence>
<dbReference type="SUPFAM" id="SSF144083">
    <property type="entry name" value="Magnesium transport protein CorA, transmembrane region"/>
    <property type="match status" value="1"/>
</dbReference>
<dbReference type="InterPro" id="IPR045863">
    <property type="entry name" value="CorA_TM1_TM2"/>
</dbReference>
<comment type="subcellular location">
    <subcellularLocation>
        <location evidence="1">Membrane</location>
        <topology evidence="1">Multi-pass membrane protein</topology>
    </subcellularLocation>
</comment>
<accession>A0A6A6GL17</accession>
<dbReference type="AlphaFoldDB" id="A0A6A6GL17"/>
<dbReference type="Pfam" id="PF01544">
    <property type="entry name" value="CorA"/>
    <property type="match status" value="1"/>
</dbReference>
<feature type="transmembrane region" description="Helical" evidence="5">
    <location>
        <begin position="140"/>
        <end position="158"/>
    </location>
</feature>
<keyword evidence="2 5" id="KW-0812">Transmembrane</keyword>
<evidence type="ECO:0008006" key="8">
    <source>
        <dbReference type="Google" id="ProtNLM"/>
    </source>
</evidence>
<reference evidence="7" key="1">
    <citation type="journal article" date="2020" name="Stud. Mycol.">
        <title>101 Dothideomycetes genomes: A test case for predicting lifestyles and emergence of pathogens.</title>
        <authorList>
            <person name="Haridas S."/>
            <person name="Albert R."/>
            <person name="Binder M."/>
            <person name="Bloem J."/>
            <person name="LaButti K."/>
            <person name="Salamov A."/>
            <person name="Andreopoulos B."/>
            <person name="Baker S."/>
            <person name="Barry K."/>
            <person name="Bills G."/>
            <person name="Bluhm B."/>
            <person name="Cannon C."/>
            <person name="Castanera R."/>
            <person name="Culley D."/>
            <person name="Daum C."/>
            <person name="Ezra D."/>
            <person name="Gonzalez J."/>
            <person name="Henrissat B."/>
            <person name="Kuo A."/>
            <person name="Liang C."/>
            <person name="Lipzen A."/>
            <person name="Lutzoni F."/>
            <person name="Magnuson J."/>
            <person name="Mondo S."/>
            <person name="Nolan M."/>
            <person name="Ohm R."/>
            <person name="Pangilinan J."/>
            <person name="Park H.-J."/>
            <person name="Ramirez L."/>
            <person name="Alfaro M."/>
            <person name="Sun H."/>
            <person name="Tritt A."/>
            <person name="Yoshinaga Y."/>
            <person name="Zwiers L.-H."/>
            <person name="Turgeon B."/>
            <person name="Goodwin S."/>
            <person name="Spatafora J."/>
            <person name="Crous P."/>
            <person name="Grigoriev I."/>
        </authorList>
    </citation>
    <scope>NUCLEOTIDE SEQUENCE [LARGE SCALE GENOMIC DNA]</scope>
    <source>
        <strain evidence="7">CECT 20119</strain>
    </source>
</reference>
<keyword evidence="7" id="KW-1185">Reference proteome</keyword>
<keyword evidence="3 5" id="KW-1133">Transmembrane helix</keyword>
<protein>
    <recommendedName>
        <fullName evidence="8">Cora-like Mg2+ transporter protein-domain-containing protein</fullName>
    </recommendedName>
</protein>
<sequence length="206" mass="23489">MQRDPWYALADVFRFVLGSRNQYLNMLAWQIDEEAKSYQSPSHALENLRYLKQVIGSSAWRGSTLLSVACSADYSSWSEGQSNDRDGASVRHHQLLNDCDDTGYRQHQLLVKDLEHLEQRTLELIHSCEKAISELVNHSVLLATLFIPLTFTCTVFGMNFKELGTGRLSIWVFVVALIIVLGCSSFVYFFGMSAVKRPARYRPFRG</sequence>
<dbReference type="GO" id="GO:0016020">
    <property type="term" value="C:membrane"/>
    <property type="evidence" value="ECO:0007669"/>
    <property type="project" value="UniProtKB-SubCell"/>
</dbReference>
<evidence type="ECO:0000256" key="4">
    <source>
        <dbReference type="ARBA" id="ARBA00023136"/>
    </source>
</evidence>
<feature type="transmembrane region" description="Helical" evidence="5">
    <location>
        <begin position="170"/>
        <end position="195"/>
    </location>
</feature>
<evidence type="ECO:0000256" key="1">
    <source>
        <dbReference type="ARBA" id="ARBA00004141"/>
    </source>
</evidence>
<dbReference type="OrthoDB" id="3231000at2759"/>
<evidence type="ECO:0000256" key="2">
    <source>
        <dbReference type="ARBA" id="ARBA00022692"/>
    </source>
</evidence>
<dbReference type="GO" id="GO:0046873">
    <property type="term" value="F:metal ion transmembrane transporter activity"/>
    <property type="evidence" value="ECO:0007669"/>
    <property type="project" value="InterPro"/>
</dbReference>
<gene>
    <name evidence="6" type="ORF">BDZ85DRAFT_256206</name>
</gene>
<evidence type="ECO:0000313" key="7">
    <source>
        <dbReference type="Proteomes" id="UP000799538"/>
    </source>
</evidence>
<dbReference type="Gene3D" id="1.20.58.340">
    <property type="entry name" value="Magnesium transport protein CorA, transmembrane region"/>
    <property type="match status" value="1"/>
</dbReference>
<dbReference type="EMBL" id="ML992502">
    <property type="protein sequence ID" value="KAF2226464.1"/>
    <property type="molecule type" value="Genomic_DNA"/>
</dbReference>
<evidence type="ECO:0000256" key="5">
    <source>
        <dbReference type="SAM" id="Phobius"/>
    </source>
</evidence>
<dbReference type="Proteomes" id="UP000799538">
    <property type="component" value="Unassembled WGS sequence"/>
</dbReference>
<proteinExistence type="predicted"/>
<name>A0A6A6GL17_9PEZI</name>
<organism evidence="6 7">
    <name type="scientific">Elsinoe ampelina</name>
    <dbReference type="NCBI Taxonomy" id="302913"/>
    <lineage>
        <taxon>Eukaryota</taxon>
        <taxon>Fungi</taxon>
        <taxon>Dikarya</taxon>
        <taxon>Ascomycota</taxon>
        <taxon>Pezizomycotina</taxon>
        <taxon>Dothideomycetes</taxon>
        <taxon>Dothideomycetidae</taxon>
        <taxon>Myriangiales</taxon>
        <taxon>Elsinoaceae</taxon>
        <taxon>Elsinoe</taxon>
    </lineage>
</organism>
<dbReference type="InterPro" id="IPR002523">
    <property type="entry name" value="MgTranspt_CorA/ZnTranspt_ZntB"/>
</dbReference>
<evidence type="ECO:0000313" key="6">
    <source>
        <dbReference type="EMBL" id="KAF2226464.1"/>
    </source>
</evidence>